<accession>A0A167M372</accession>
<keyword evidence="12" id="KW-1185">Reference proteome</keyword>
<evidence type="ECO:0000256" key="2">
    <source>
        <dbReference type="ARBA" id="ARBA00009418"/>
    </source>
</evidence>
<evidence type="ECO:0000313" key="11">
    <source>
        <dbReference type="EMBL" id="KZO96287.1"/>
    </source>
</evidence>
<dbReference type="STRING" id="1330018.A0A167M372"/>
<feature type="compositionally biased region" description="Acidic residues" evidence="10">
    <location>
        <begin position="69"/>
        <end position="81"/>
    </location>
</feature>
<comment type="subcellular location">
    <subcellularLocation>
        <location evidence="1 9">Nucleus</location>
        <location evidence="1 9">Nucleolus</location>
    </subcellularLocation>
</comment>
<feature type="compositionally biased region" description="Basic and acidic residues" evidence="10">
    <location>
        <begin position="274"/>
        <end position="294"/>
    </location>
</feature>
<evidence type="ECO:0000256" key="9">
    <source>
        <dbReference type="RuleBase" id="RU368027"/>
    </source>
</evidence>
<dbReference type="GO" id="GO:0005730">
    <property type="term" value="C:nucleolus"/>
    <property type="evidence" value="ECO:0007669"/>
    <property type="project" value="UniProtKB-SubCell"/>
</dbReference>
<comment type="similarity">
    <text evidence="2 9">Belongs to the RRP36 family.</text>
</comment>
<dbReference type="Pfam" id="PF06102">
    <property type="entry name" value="RRP36"/>
    <property type="match status" value="1"/>
</dbReference>
<protein>
    <recommendedName>
        <fullName evidence="9">rRNA biogenesis protein RRP36</fullName>
    </recommendedName>
</protein>
<feature type="region of interest" description="Disordered" evidence="10">
    <location>
        <begin position="1"/>
        <end position="133"/>
    </location>
</feature>
<feature type="region of interest" description="Disordered" evidence="10">
    <location>
        <begin position="203"/>
        <end position="241"/>
    </location>
</feature>
<organism evidence="11 12">
    <name type="scientific">Calocera viscosa (strain TUFC12733)</name>
    <dbReference type="NCBI Taxonomy" id="1330018"/>
    <lineage>
        <taxon>Eukaryota</taxon>
        <taxon>Fungi</taxon>
        <taxon>Dikarya</taxon>
        <taxon>Basidiomycota</taxon>
        <taxon>Agaricomycotina</taxon>
        <taxon>Dacrymycetes</taxon>
        <taxon>Dacrymycetales</taxon>
        <taxon>Dacrymycetaceae</taxon>
        <taxon>Calocera</taxon>
    </lineage>
</organism>
<proteinExistence type="inferred from homology"/>
<dbReference type="PANTHER" id="PTHR21738">
    <property type="entry name" value="RIBOSOMAL RNA PROCESSING PROTEIN 36 HOMOLOG"/>
    <property type="match status" value="1"/>
</dbReference>
<feature type="compositionally biased region" description="Basic and acidic residues" evidence="10">
    <location>
        <begin position="203"/>
        <end position="217"/>
    </location>
</feature>
<dbReference type="Proteomes" id="UP000076738">
    <property type="component" value="Unassembled WGS sequence"/>
</dbReference>
<evidence type="ECO:0000256" key="7">
    <source>
        <dbReference type="ARBA" id="ARBA00023274"/>
    </source>
</evidence>
<keyword evidence="3 9" id="KW-0690">Ribosome biogenesis</keyword>
<reference evidence="11 12" key="1">
    <citation type="journal article" date="2016" name="Mol. Biol. Evol.">
        <title>Comparative Genomics of Early-Diverging Mushroom-Forming Fungi Provides Insights into the Origins of Lignocellulose Decay Capabilities.</title>
        <authorList>
            <person name="Nagy L.G."/>
            <person name="Riley R."/>
            <person name="Tritt A."/>
            <person name="Adam C."/>
            <person name="Daum C."/>
            <person name="Floudas D."/>
            <person name="Sun H."/>
            <person name="Yadav J.S."/>
            <person name="Pangilinan J."/>
            <person name="Larsson K.H."/>
            <person name="Matsuura K."/>
            <person name="Barry K."/>
            <person name="Labutti K."/>
            <person name="Kuo R."/>
            <person name="Ohm R.A."/>
            <person name="Bhattacharya S.S."/>
            <person name="Shirouzu T."/>
            <person name="Yoshinaga Y."/>
            <person name="Martin F.M."/>
            <person name="Grigoriev I.V."/>
            <person name="Hibbett D.S."/>
        </authorList>
    </citation>
    <scope>NUCLEOTIDE SEQUENCE [LARGE SCALE GENOMIC DNA]</scope>
    <source>
        <strain evidence="11 12">TUFC12733</strain>
    </source>
</reference>
<evidence type="ECO:0000256" key="5">
    <source>
        <dbReference type="ARBA" id="ARBA00023054"/>
    </source>
</evidence>
<feature type="compositionally biased region" description="Acidic residues" evidence="10">
    <location>
        <begin position="1"/>
        <end position="40"/>
    </location>
</feature>
<dbReference type="GO" id="GO:0030686">
    <property type="term" value="C:90S preribosome"/>
    <property type="evidence" value="ECO:0007669"/>
    <property type="project" value="TreeGrafter"/>
</dbReference>
<evidence type="ECO:0000256" key="10">
    <source>
        <dbReference type="SAM" id="MobiDB-lite"/>
    </source>
</evidence>
<feature type="non-terminal residue" evidence="11">
    <location>
        <position position="1"/>
    </location>
</feature>
<feature type="compositionally biased region" description="Basic and acidic residues" evidence="10">
    <location>
        <begin position="96"/>
        <end position="113"/>
    </location>
</feature>
<evidence type="ECO:0000256" key="6">
    <source>
        <dbReference type="ARBA" id="ARBA00023242"/>
    </source>
</evidence>
<comment type="subunit">
    <text evidence="9">Associates with 90S and pre-40S pre-ribosomal particles.</text>
</comment>
<feature type="region of interest" description="Disordered" evidence="10">
    <location>
        <begin position="258"/>
        <end position="294"/>
    </location>
</feature>
<feature type="non-terminal residue" evidence="11">
    <location>
        <position position="294"/>
    </location>
</feature>
<dbReference type="InterPro" id="IPR009292">
    <property type="entry name" value="RRP36"/>
</dbReference>
<evidence type="ECO:0000256" key="8">
    <source>
        <dbReference type="ARBA" id="ARBA00025053"/>
    </source>
</evidence>
<name>A0A167M372_CALVF</name>
<dbReference type="OrthoDB" id="448446at2759"/>
<evidence type="ECO:0000256" key="4">
    <source>
        <dbReference type="ARBA" id="ARBA00022552"/>
    </source>
</evidence>
<dbReference type="EMBL" id="KV417285">
    <property type="protein sequence ID" value="KZO96287.1"/>
    <property type="molecule type" value="Genomic_DNA"/>
</dbReference>
<comment type="function">
    <text evidence="8 9">Component of the 90S pre-ribosome involved in the maturation of rRNAs. Required for early cleavages of the pre-RNAs in the 40S ribosomal subunit maturation pathway.</text>
</comment>
<keyword evidence="6 9" id="KW-0539">Nucleus</keyword>
<keyword evidence="4 9" id="KW-0698">rRNA processing</keyword>
<gene>
    <name evidence="11" type="ORF">CALVIDRAFT_459566</name>
</gene>
<evidence type="ECO:0000256" key="3">
    <source>
        <dbReference type="ARBA" id="ARBA00022517"/>
    </source>
</evidence>
<dbReference type="PANTHER" id="PTHR21738:SF0">
    <property type="entry name" value="RIBOSOMAL RNA PROCESSING PROTEIN 36 HOMOLOG"/>
    <property type="match status" value="1"/>
</dbReference>
<keyword evidence="7 9" id="KW-0687">Ribonucleoprotein</keyword>
<keyword evidence="5" id="KW-0175">Coiled coil</keyword>
<sequence>VGELDDDDGTDDTEDDDSDEDEDDQEEAEEGDSADEDEEDAGKQLKNNLSNLPLGLLAKAQKTLQESGSEQESEEEDDSLPEEGGATANGFKKKDRKEIQHRSNKHAPTEKSAKRPVSRLRPIVTPALPQPRDPRFTALAGALSLPHVRANYAFLSPLQAGEVQSLKEALRVARRRLPSTPREQREEAELEVQRLAAALKRAESVHEASTREAHESSVLRAVKKKEMAARAEGKGEWHMKRGERKTLLLEARFERLREEGGPRAVQKALRRREKKEGEREKRSRPFKRGEGASE</sequence>
<dbReference type="AlphaFoldDB" id="A0A167M372"/>
<evidence type="ECO:0000313" key="12">
    <source>
        <dbReference type="Proteomes" id="UP000076738"/>
    </source>
</evidence>
<evidence type="ECO:0000256" key="1">
    <source>
        <dbReference type="ARBA" id="ARBA00004604"/>
    </source>
</evidence>
<feature type="compositionally biased region" description="Basic and acidic residues" evidence="10">
    <location>
        <begin position="224"/>
        <end position="241"/>
    </location>
</feature>
<dbReference type="GO" id="GO:0000462">
    <property type="term" value="P:maturation of SSU-rRNA from tricistronic rRNA transcript (SSU-rRNA, 5.8S rRNA, LSU-rRNA)"/>
    <property type="evidence" value="ECO:0007669"/>
    <property type="project" value="TreeGrafter"/>
</dbReference>